<gene>
    <name evidence="2" type="ORF">GCM10022210_00580</name>
</gene>
<sequence length="247" mass="27804">MQQHPNLFAARYKTLSDAKLLAILNSPHNYQPLAIEAANAELESRQLSTELIDQLNAEAEITDRQKALKQQKVEAVEQSILSVIKPQSAVTGNIYITIVATIILYVVAVSYSGRFVLANLFNPGFYSVTFFHAVIPYLLFPVGIVLFTLKKKAGWVIITAVNIYKALFQLLILQGDISVKMDHLFSSTISYRYLFTSAGVILFSILASVFICRADIRVEYKVSDRLKVFSLSAGVVWLMYDVFKQYF</sequence>
<dbReference type="Proteomes" id="UP001500742">
    <property type="component" value="Unassembled WGS sequence"/>
</dbReference>
<evidence type="ECO:0000256" key="1">
    <source>
        <dbReference type="SAM" id="Phobius"/>
    </source>
</evidence>
<keyword evidence="1" id="KW-0472">Membrane</keyword>
<organism evidence="2 3">
    <name type="scientific">Mucilaginibacter dorajii</name>
    <dbReference type="NCBI Taxonomy" id="692994"/>
    <lineage>
        <taxon>Bacteria</taxon>
        <taxon>Pseudomonadati</taxon>
        <taxon>Bacteroidota</taxon>
        <taxon>Sphingobacteriia</taxon>
        <taxon>Sphingobacteriales</taxon>
        <taxon>Sphingobacteriaceae</taxon>
        <taxon>Mucilaginibacter</taxon>
    </lineage>
</organism>
<keyword evidence="1" id="KW-1133">Transmembrane helix</keyword>
<feature type="transmembrane region" description="Helical" evidence="1">
    <location>
        <begin position="94"/>
        <end position="113"/>
    </location>
</feature>
<dbReference type="EMBL" id="BAAAZC010000002">
    <property type="protein sequence ID" value="GAA3957331.1"/>
    <property type="molecule type" value="Genomic_DNA"/>
</dbReference>
<proteinExistence type="predicted"/>
<feature type="transmembrane region" description="Helical" evidence="1">
    <location>
        <begin position="193"/>
        <end position="214"/>
    </location>
</feature>
<keyword evidence="1" id="KW-0812">Transmembrane</keyword>
<accession>A0ABP7NZZ9</accession>
<name>A0ABP7NZZ9_9SPHI</name>
<feature type="transmembrane region" description="Helical" evidence="1">
    <location>
        <begin position="125"/>
        <end position="147"/>
    </location>
</feature>
<evidence type="ECO:0000313" key="3">
    <source>
        <dbReference type="Proteomes" id="UP001500742"/>
    </source>
</evidence>
<feature type="transmembrane region" description="Helical" evidence="1">
    <location>
        <begin position="154"/>
        <end position="173"/>
    </location>
</feature>
<comment type="caution">
    <text evidence="2">The sequence shown here is derived from an EMBL/GenBank/DDBJ whole genome shotgun (WGS) entry which is preliminary data.</text>
</comment>
<evidence type="ECO:0000313" key="2">
    <source>
        <dbReference type="EMBL" id="GAA3957331.1"/>
    </source>
</evidence>
<protein>
    <submittedName>
        <fullName evidence="2">Uncharacterized protein</fullName>
    </submittedName>
</protein>
<dbReference type="RefSeq" id="WP_259092878.1">
    <property type="nucleotide sequence ID" value="NZ_BAAAZC010000002.1"/>
</dbReference>
<reference evidence="3" key="1">
    <citation type="journal article" date="2019" name="Int. J. Syst. Evol. Microbiol.">
        <title>The Global Catalogue of Microorganisms (GCM) 10K type strain sequencing project: providing services to taxonomists for standard genome sequencing and annotation.</title>
        <authorList>
            <consortium name="The Broad Institute Genomics Platform"/>
            <consortium name="The Broad Institute Genome Sequencing Center for Infectious Disease"/>
            <person name="Wu L."/>
            <person name="Ma J."/>
        </authorList>
    </citation>
    <scope>NUCLEOTIDE SEQUENCE [LARGE SCALE GENOMIC DNA]</scope>
    <source>
        <strain evidence="3">JCM 16601</strain>
    </source>
</reference>
<keyword evidence="3" id="KW-1185">Reference proteome</keyword>